<keyword evidence="7" id="KW-0999">Mitochondrion inner membrane</keyword>
<dbReference type="GO" id="GO:0048250">
    <property type="term" value="P:iron import into the mitochondrion"/>
    <property type="evidence" value="ECO:0007669"/>
    <property type="project" value="TreeGrafter"/>
</dbReference>
<feature type="repeat" description="Solcar" evidence="13">
    <location>
        <begin position="114"/>
        <end position="198"/>
    </location>
</feature>
<keyword evidence="5 13" id="KW-0812">Transmembrane</keyword>
<reference evidence="15 16" key="1">
    <citation type="submission" date="2024-01" db="EMBL/GenBank/DDBJ databases">
        <title>The genome of the rayed Mediterranean limpet Patella caerulea (Linnaeus, 1758).</title>
        <authorList>
            <person name="Anh-Thu Weber A."/>
            <person name="Halstead-Nussloch G."/>
        </authorList>
    </citation>
    <scope>NUCLEOTIDE SEQUENCE [LARGE SCALE GENOMIC DNA]</scope>
    <source>
        <strain evidence="15">AATW-2023a</strain>
        <tissue evidence="15">Whole specimen</tissue>
    </source>
</reference>
<evidence type="ECO:0008006" key="17">
    <source>
        <dbReference type="Google" id="ProtNLM"/>
    </source>
</evidence>
<dbReference type="PROSITE" id="PS50920">
    <property type="entry name" value="SOLCAR"/>
    <property type="match status" value="3"/>
</dbReference>
<evidence type="ECO:0000256" key="13">
    <source>
        <dbReference type="PROSITE-ProRule" id="PRU00282"/>
    </source>
</evidence>
<evidence type="ECO:0000256" key="6">
    <source>
        <dbReference type="ARBA" id="ARBA00022737"/>
    </source>
</evidence>
<evidence type="ECO:0000313" key="16">
    <source>
        <dbReference type="Proteomes" id="UP001347796"/>
    </source>
</evidence>
<evidence type="ECO:0000256" key="11">
    <source>
        <dbReference type="ARBA" id="ARBA00023128"/>
    </source>
</evidence>
<dbReference type="Pfam" id="PF00153">
    <property type="entry name" value="Mito_carr"/>
    <property type="match status" value="3"/>
</dbReference>
<evidence type="ECO:0000256" key="5">
    <source>
        <dbReference type="ARBA" id="ARBA00022692"/>
    </source>
</evidence>
<gene>
    <name evidence="15" type="ORF">SNE40_012807</name>
</gene>
<keyword evidence="10" id="KW-0406">Ion transport</keyword>
<evidence type="ECO:0000256" key="1">
    <source>
        <dbReference type="ARBA" id="ARBA00004448"/>
    </source>
</evidence>
<evidence type="ECO:0000256" key="7">
    <source>
        <dbReference type="ARBA" id="ARBA00022792"/>
    </source>
</evidence>
<evidence type="ECO:0000256" key="3">
    <source>
        <dbReference type="ARBA" id="ARBA00022448"/>
    </source>
</evidence>
<keyword evidence="16" id="KW-1185">Reference proteome</keyword>
<dbReference type="PRINTS" id="PR00926">
    <property type="entry name" value="MITOCARRIER"/>
</dbReference>
<comment type="subcellular location">
    <subcellularLocation>
        <location evidence="1">Mitochondrion inner membrane</location>
        <topology evidence="1">Multi-pass membrane protein</topology>
    </subcellularLocation>
</comment>
<dbReference type="AlphaFoldDB" id="A0AAN8JN89"/>
<keyword evidence="3 14" id="KW-0813">Transport</keyword>
<dbReference type="InterPro" id="IPR018108">
    <property type="entry name" value="MCP_transmembrane"/>
</dbReference>
<dbReference type="GO" id="GO:0015093">
    <property type="term" value="F:ferrous iron transmembrane transporter activity"/>
    <property type="evidence" value="ECO:0007669"/>
    <property type="project" value="TreeGrafter"/>
</dbReference>
<dbReference type="PANTHER" id="PTHR45758">
    <property type="entry name" value="MITOFERRIN-1-RELATED"/>
    <property type="match status" value="1"/>
</dbReference>
<organism evidence="15 16">
    <name type="scientific">Patella caerulea</name>
    <name type="common">Rayed Mediterranean limpet</name>
    <dbReference type="NCBI Taxonomy" id="87958"/>
    <lineage>
        <taxon>Eukaryota</taxon>
        <taxon>Metazoa</taxon>
        <taxon>Spiralia</taxon>
        <taxon>Lophotrochozoa</taxon>
        <taxon>Mollusca</taxon>
        <taxon>Gastropoda</taxon>
        <taxon>Patellogastropoda</taxon>
        <taxon>Patelloidea</taxon>
        <taxon>Patellidae</taxon>
        <taxon>Patella</taxon>
    </lineage>
</organism>
<accession>A0AAN8JN89</accession>
<dbReference type="FunFam" id="1.50.40.10:FF:000127">
    <property type="entry name" value="MC family mitochondrial carrier protein"/>
    <property type="match status" value="1"/>
</dbReference>
<dbReference type="GO" id="GO:0005743">
    <property type="term" value="C:mitochondrial inner membrane"/>
    <property type="evidence" value="ECO:0007669"/>
    <property type="project" value="UniProtKB-SubCell"/>
</dbReference>
<dbReference type="EMBL" id="JAZGQO010000009">
    <property type="protein sequence ID" value="KAK6177949.1"/>
    <property type="molecule type" value="Genomic_DNA"/>
</dbReference>
<dbReference type="SUPFAM" id="SSF103506">
    <property type="entry name" value="Mitochondrial carrier"/>
    <property type="match status" value="1"/>
</dbReference>
<name>A0AAN8JN89_PATCE</name>
<comment type="caution">
    <text evidence="15">The sequence shown here is derived from an EMBL/GenBank/DDBJ whole genome shotgun (WGS) entry which is preliminary data.</text>
</comment>
<evidence type="ECO:0000256" key="12">
    <source>
        <dbReference type="ARBA" id="ARBA00023136"/>
    </source>
</evidence>
<evidence type="ECO:0000256" key="10">
    <source>
        <dbReference type="ARBA" id="ARBA00023065"/>
    </source>
</evidence>
<feature type="repeat" description="Solcar" evidence="13">
    <location>
        <begin position="205"/>
        <end position="296"/>
    </location>
</feature>
<sequence length="322" mass="36009">MCDVGMEDEDLYESLPETSTMSTHMMAGAAAGVMEHCVMYPVDCVKTRMQSLVPNPKADYRSLYDALHQIVRHEGMKNTLRGINSVVSGAGPAHAMYFACYEKLKKTFSSNKHSNHLAHGAAGCVATVLHDIVMNPADVVKQRMQMFGSPYKTCLDCARTTVKQEGIGAFYRSFTTQLTMNIPFQCVHFMIYEFSQDILNKERRYDPSSHVISGGLAGAVAATVTMPLDVCKTLLNTQEQCARTRVPYINGMASAFRTVYEFQGFTGYFRGLQARVIYQIPSTAISWSVYEFFKYIITKKKTDDDRYLSVNNLPVHVSASPK</sequence>
<dbReference type="InterPro" id="IPR023395">
    <property type="entry name" value="MCP_dom_sf"/>
</dbReference>
<evidence type="ECO:0000256" key="2">
    <source>
        <dbReference type="ARBA" id="ARBA00006375"/>
    </source>
</evidence>
<keyword evidence="9" id="KW-0408">Iron</keyword>
<comment type="similarity">
    <text evidence="2 14">Belongs to the mitochondrial carrier (TC 2.A.29) family.</text>
</comment>
<evidence type="ECO:0000313" key="15">
    <source>
        <dbReference type="EMBL" id="KAK6177949.1"/>
    </source>
</evidence>
<evidence type="ECO:0000256" key="4">
    <source>
        <dbReference type="ARBA" id="ARBA00022496"/>
    </source>
</evidence>
<dbReference type="Proteomes" id="UP001347796">
    <property type="component" value="Unassembled WGS sequence"/>
</dbReference>
<evidence type="ECO:0000256" key="14">
    <source>
        <dbReference type="RuleBase" id="RU000488"/>
    </source>
</evidence>
<protein>
    <recommendedName>
        <fullName evidence="17">Mitoferrin-1</fullName>
    </recommendedName>
</protein>
<dbReference type="Gene3D" id="1.50.40.10">
    <property type="entry name" value="Mitochondrial carrier domain"/>
    <property type="match status" value="1"/>
</dbReference>
<keyword evidence="11" id="KW-0496">Mitochondrion</keyword>
<evidence type="ECO:0000256" key="9">
    <source>
        <dbReference type="ARBA" id="ARBA00023004"/>
    </source>
</evidence>
<dbReference type="InterPro" id="IPR002067">
    <property type="entry name" value="MCP"/>
</dbReference>
<feature type="repeat" description="Solcar" evidence="13">
    <location>
        <begin position="19"/>
        <end position="107"/>
    </location>
</feature>
<evidence type="ECO:0000256" key="8">
    <source>
        <dbReference type="ARBA" id="ARBA00022989"/>
    </source>
</evidence>
<keyword evidence="4" id="KW-0410">Iron transport</keyword>
<dbReference type="FunFam" id="1.50.40.10:FF:000027">
    <property type="entry name" value="mitoferrin-2 isoform X1"/>
    <property type="match status" value="1"/>
</dbReference>
<dbReference type="PANTHER" id="PTHR45758:SF20">
    <property type="entry name" value="MITOFERRIN-2"/>
    <property type="match status" value="1"/>
</dbReference>
<keyword evidence="12 13" id="KW-0472">Membrane</keyword>
<keyword evidence="8" id="KW-1133">Transmembrane helix</keyword>
<keyword evidence="6" id="KW-0677">Repeat</keyword>
<proteinExistence type="inferred from homology"/>